<dbReference type="EMBL" id="QKZU01000007">
    <property type="protein sequence ID" value="PZX57008.1"/>
    <property type="molecule type" value="Genomic_DNA"/>
</dbReference>
<proteinExistence type="predicted"/>
<evidence type="ECO:0000313" key="4">
    <source>
        <dbReference type="Proteomes" id="UP000249115"/>
    </source>
</evidence>
<dbReference type="Proteomes" id="UP000321927">
    <property type="component" value="Unassembled WGS sequence"/>
</dbReference>
<gene>
    <name evidence="3" type="ORF">ESW18_01910</name>
    <name evidence="2" type="ORF">LV84_02139</name>
</gene>
<dbReference type="OrthoDB" id="952847at2"/>
<evidence type="ECO:0000313" key="2">
    <source>
        <dbReference type="EMBL" id="PZX57008.1"/>
    </source>
</evidence>
<evidence type="ECO:0000256" key="1">
    <source>
        <dbReference type="SAM" id="Phobius"/>
    </source>
</evidence>
<comment type="caution">
    <text evidence="2">The sequence shown here is derived from an EMBL/GenBank/DDBJ whole genome shotgun (WGS) entry which is preliminary data.</text>
</comment>
<protein>
    <recommendedName>
        <fullName evidence="6">GOLD domain-containing protein</fullName>
    </recommendedName>
</protein>
<reference evidence="2 4" key="1">
    <citation type="submission" date="2018-06" db="EMBL/GenBank/DDBJ databases">
        <title>Genomic Encyclopedia of Archaeal and Bacterial Type Strains, Phase II (KMG-II): from individual species to whole genera.</title>
        <authorList>
            <person name="Goeker M."/>
        </authorList>
    </citation>
    <scope>NUCLEOTIDE SEQUENCE [LARGE SCALE GENOMIC DNA]</scope>
    <source>
        <strain evidence="2 4">DSM 22686</strain>
    </source>
</reference>
<keyword evidence="1" id="KW-1133">Transmembrane helix</keyword>
<name>A0A2W7R819_9BACT</name>
<keyword evidence="1" id="KW-0472">Membrane</keyword>
<accession>A0A2W7R819</accession>
<dbReference type="AlphaFoldDB" id="A0A2W7R819"/>
<reference evidence="3 5" key="2">
    <citation type="submission" date="2019-08" db="EMBL/GenBank/DDBJ databases">
        <title>Genome of Algoriphagus ratkowskyi IC026.</title>
        <authorList>
            <person name="Bowman J.P."/>
        </authorList>
    </citation>
    <scope>NUCLEOTIDE SEQUENCE [LARGE SCALE GENOMIC DNA]</scope>
    <source>
        <strain evidence="3 5">IC026</strain>
    </source>
</reference>
<evidence type="ECO:0000313" key="5">
    <source>
        <dbReference type="Proteomes" id="UP000321927"/>
    </source>
</evidence>
<feature type="transmembrane region" description="Helical" evidence="1">
    <location>
        <begin position="14"/>
        <end position="34"/>
    </location>
</feature>
<organism evidence="2 4">
    <name type="scientific">Algoriphagus ratkowskyi</name>
    <dbReference type="NCBI Taxonomy" id="57028"/>
    <lineage>
        <taxon>Bacteria</taxon>
        <taxon>Pseudomonadati</taxon>
        <taxon>Bacteroidota</taxon>
        <taxon>Cytophagia</taxon>
        <taxon>Cytophagales</taxon>
        <taxon>Cyclobacteriaceae</taxon>
        <taxon>Algoriphagus</taxon>
    </lineage>
</organism>
<evidence type="ECO:0000313" key="3">
    <source>
        <dbReference type="EMBL" id="TXD79912.1"/>
    </source>
</evidence>
<dbReference type="EMBL" id="VORV01000001">
    <property type="protein sequence ID" value="TXD79912.1"/>
    <property type="molecule type" value="Genomic_DNA"/>
</dbReference>
<keyword evidence="1" id="KW-0812">Transmembrane</keyword>
<dbReference type="RefSeq" id="WP_086501460.1">
    <property type="nucleotide sequence ID" value="NZ_QKZU01000007.1"/>
</dbReference>
<dbReference type="Proteomes" id="UP000249115">
    <property type="component" value="Unassembled WGS sequence"/>
</dbReference>
<keyword evidence="5" id="KW-1185">Reference proteome</keyword>
<evidence type="ECO:0008006" key="6">
    <source>
        <dbReference type="Google" id="ProtNLM"/>
    </source>
</evidence>
<sequence length="210" mass="23384">MSEMNHPVLEKSQIIKASIISFILGAVLLVVAVMPAEYGMDPTGAGDLLGFNRLYVPESDQDNDLGTIVATVNLPLIKLEKAGSGPDVARPVEADFPAPDEQLSNREDETQVIVPAGKGIEFKINMLKYGTVKYEWTTANNEVLYFDFHGEVKQKEEVKDVYFESYTIANSNNMVGTFLAPYEGKHGWFFRNSSNEDVVVNLRLKGQYEL</sequence>